<dbReference type="InterPro" id="IPR005066">
    <property type="entry name" value="MoCF_OxRdtse_dimer"/>
</dbReference>
<evidence type="ECO:0000256" key="2">
    <source>
        <dbReference type="ARBA" id="ARBA00022505"/>
    </source>
</evidence>
<dbReference type="GO" id="GO:0043546">
    <property type="term" value="F:molybdopterin cofactor binding"/>
    <property type="evidence" value="ECO:0007669"/>
    <property type="project" value="TreeGrafter"/>
</dbReference>
<dbReference type="Gene3D" id="3.90.420.10">
    <property type="entry name" value="Oxidoreductase, molybdopterin-binding domain"/>
    <property type="match status" value="1"/>
</dbReference>
<dbReference type="Proteomes" id="UP000287352">
    <property type="component" value="Unassembled WGS sequence"/>
</dbReference>
<dbReference type="GO" id="GO:0008482">
    <property type="term" value="F:sulfite oxidase activity"/>
    <property type="evidence" value="ECO:0007669"/>
    <property type="project" value="TreeGrafter"/>
</dbReference>
<sequence length="547" mass="59381">MNITPYTRRDHFRLGFQAGLGAGICATILMLVLSQTLGSISLAEALGSTIAQSMPLSLFEYLHRTIGGDAKHYLFYIILVGQCLVFALFGGLCTLLVQSINLPKAQDQRGRLTILTGLLLAALLWLLTGLVFLPLTQAGIFGSELTIGANNTMISLAVVGIVFGLIYIFLQNWLIEHEAPNKPDPQAAQTASRRALLRNGLIVIGVGVVGVAAWRFITGGTGSFFSSSKLVQNYKNKISPVPQPDYTDFTSVPNLSSEVTSNGEFYTVSKNLFSDPTVDGNSWQLTVDGAVSSPYTLNYSQLMALPMKQQPETLMCISNDVGGQYMGNAVWDGIVLEDLLKKAGTLKPGATKVVLHAADNYTDSIHLSKALEPTTVVAVKMNRKTLPQNHGYPARLLVPGIYGMKHVKWITRIEVVDTDYKGYWQQNGWSDPAPIRMTSRIDTPGSGISIKADKPTYVAGVAFSGNKGISEVDVSFDQGSTWQPAMLKKPLSELTWVLWELPWQPKAGTYTIIVRAIDKEGNVQDPQEAPPQPDGSSGYHSVSVTVA</sequence>
<feature type="transmembrane region" description="Helical" evidence="6">
    <location>
        <begin position="196"/>
        <end position="217"/>
    </location>
</feature>
<dbReference type="GO" id="GO:0030151">
    <property type="term" value="F:molybdenum ion binding"/>
    <property type="evidence" value="ECO:0007669"/>
    <property type="project" value="InterPro"/>
</dbReference>
<keyword evidence="10" id="KW-1185">Reference proteome</keyword>
<evidence type="ECO:0000256" key="6">
    <source>
        <dbReference type="SAM" id="Phobius"/>
    </source>
</evidence>
<evidence type="ECO:0000259" key="7">
    <source>
        <dbReference type="Pfam" id="PF00174"/>
    </source>
</evidence>
<feature type="domain" description="Oxidoreductase molybdopterin-binding" evidence="7">
    <location>
        <begin position="276"/>
        <end position="424"/>
    </location>
</feature>
<feature type="transmembrane region" description="Helical" evidence="6">
    <location>
        <begin position="112"/>
        <end position="133"/>
    </location>
</feature>
<dbReference type="PRINTS" id="PR00407">
    <property type="entry name" value="EUMOPTERIN"/>
</dbReference>
<organism evidence="9 10">
    <name type="scientific">Tengunoibacter tsumagoiensis</name>
    <dbReference type="NCBI Taxonomy" id="2014871"/>
    <lineage>
        <taxon>Bacteria</taxon>
        <taxon>Bacillati</taxon>
        <taxon>Chloroflexota</taxon>
        <taxon>Ktedonobacteria</taxon>
        <taxon>Ktedonobacterales</taxon>
        <taxon>Dictyobacteraceae</taxon>
        <taxon>Tengunoibacter</taxon>
    </lineage>
</organism>
<comment type="caution">
    <text evidence="9">The sequence shown here is derived from an EMBL/GenBank/DDBJ whole genome shotgun (WGS) entry which is preliminary data.</text>
</comment>
<evidence type="ECO:0000313" key="10">
    <source>
        <dbReference type="Proteomes" id="UP000287352"/>
    </source>
</evidence>
<keyword evidence="4" id="KW-0560">Oxidoreductase</keyword>
<dbReference type="Pfam" id="PF00174">
    <property type="entry name" value="Oxidored_molyb"/>
    <property type="match status" value="1"/>
</dbReference>
<protein>
    <recommendedName>
        <fullName evidence="11">Molybdopterin-binding oxidoreductase</fullName>
    </recommendedName>
</protein>
<feature type="transmembrane region" description="Helical" evidence="6">
    <location>
        <begin position="153"/>
        <end position="175"/>
    </location>
</feature>
<dbReference type="PANTHER" id="PTHR19372">
    <property type="entry name" value="SULFITE REDUCTASE"/>
    <property type="match status" value="1"/>
</dbReference>
<evidence type="ECO:0000313" key="9">
    <source>
        <dbReference type="EMBL" id="GCE10948.1"/>
    </source>
</evidence>
<gene>
    <name evidence="9" type="ORF">KTT_08070</name>
</gene>
<name>A0A401ZVJ9_9CHLR</name>
<dbReference type="InterPro" id="IPR000572">
    <property type="entry name" value="OxRdtase_Mopterin-bd_dom"/>
</dbReference>
<dbReference type="AlphaFoldDB" id="A0A401ZVJ9"/>
<dbReference type="EMBL" id="BIFR01000001">
    <property type="protein sequence ID" value="GCE10948.1"/>
    <property type="molecule type" value="Genomic_DNA"/>
</dbReference>
<keyword evidence="6" id="KW-0472">Membrane</keyword>
<keyword evidence="3" id="KW-0479">Metal-binding</keyword>
<dbReference type="InterPro" id="IPR008335">
    <property type="entry name" value="Mopterin_OxRdtase_euk"/>
</dbReference>
<evidence type="ECO:0000256" key="1">
    <source>
        <dbReference type="ARBA" id="ARBA00001924"/>
    </source>
</evidence>
<reference evidence="10" key="1">
    <citation type="submission" date="2018-12" db="EMBL/GenBank/DDBJ databases">
        <title>Tengunoibacter tsumagoiensis gen. nov., sp. nov., Dictyobacter kobayashii sp. nov., D. alpinus sp. nov., and D. joshuensis sp. nov. and description of Dictyobacteraceae fam. nov. within the order Ktedonobacterales isolated from Tengu-no-mugimeshi.</title>
        <authorList>
            <person name="Wang C.M."/>
            <person name="Zheng Y."/>
            <person name="Sakai Y."/>
            <person name="Toyoda A."/>
            <person name="Minakuchi Y."/>
            <person name="Abe K."/>
            <person name="Yokota A."/>
            <person name="Yabe S."/>
        </authorList>
    </citation>
    <scope>NUCLEOTIDE SEQUENCE [LARGE SCALE GENOMIC DNA]</scope>
    <source>
        <strain evidence="10">Uno3</strain>
    </source>
</reference>
<feature type="domain" description="Moybdenum cofactor oxidoreductase dimerisation" evidence="8">
    <location>
        <begin position="439"/>
        <end position="524"/>
    </location>
</feature>
<accession>A0A401ZVJ9</accession>
<dbReference type="PANTHER" id="PTHR19372:SF7">
    <property type="entry name" value="SULFITE OXIDASE, MITOCHONDRIAL"/>
    <property type="match status" value="1"/>
</dbReference>
<dbReference type="RefSeq" id="WP_126578507.1">
    <property type="nucleotide sequence ID" value="NZ_BIFR01000001.1"/>
</dbReference>
<dbReference type="Gene3D" id="2.60.40.650">
    <property type="match status" value="1"/>
</dbReference>
<dbReference type="InterPro" id="IPR036374">
    <property type="entry name" value="OxRdtase_Mopterin-bd_sf"/>
</dbReference>
<dbReference type="SUPFAM" id="SSF81296">
    <property type="entry name" value="E set domains"/>
    <property type="match status" value="1"/>
</dbReference>
<proteinExistence type="predicted"/>
<feature type="region of interest" description="Disordered" evidence="5">
    <location>
        <begin position="523"/>
        <end position="547"/>
    </location>
</feature>
<feature type="transmembrane region" description="Helical" evidence="6">
    <location>
        <begin position="12"/>
        <end position="33"/>
    </location>
</feature>
<keyword evidence="6" id="KW-0812">Transmembrane</keyword>
<feature type="compositionally biased region" description="Polar residues" evidence="5">
    <location>
        <begin position="534"/>
        <end position="547"/>
    </location>
</feature>
<evidence type="ECO:0000256" key="4">
    <source>
        <dbReference type="ARBA" id="ARBA00023002"/>
    </source>
</evidence>
<comment type="cofactor">
    <cofactor evidence="1">
        <name>Mo-molybdopterin</name>
        <dbReference type="ChEBI" id="CHEBI:71302"/>
    </cofactor>
</comment>
<dbReference type="InterPro" id="IPR014756">
    <property type="entry name" value="Ig_E-set"/>
</dbReference>
<keyword evidence="2" id="KW-0500">Molybdenum</keyword>
<evidence type="ECO:0008006" key="11">
    <source>
        <dbReference type="Google" id="ProtNLM"/>
    </source>
</evidence>
<feature type="transmembrane region" description="Helical" evidence="6">
    <location>
        <begin position="73"/>
        <end position="100"/>
    </location>
</feature>
<dbReference type="OrthoDB" id="9778777at2"/>
<dbReference type="GO" id="GO:0020037">
    <property type="term" value="F:heme binding"/>
    <property type="evidence" value="ECO:0007669"/>
    <property type="project" value="TreeGrafter"/>
</dbReference>
<evidence type="ECO:0000256" key="5">
    <source>
        <dbReference type="SAM" id="MobiDB-lite"/>
    </source>
</evidence>
<evidence type="ECO:0000256" key="3">
    <source>
        <dbReference type="ARBA" id="ARBA00022723"/>
    </source>
</evidence>
<evidence type="ECO:0000259" key="8">
    <source>
        <dbReference type="Pfam" id="PF03404"/>
    </source>
</evidence>
<dbReference type="Pfam" id="PF03404">
    <property type="entry name" value="Mo-co_dimer"/>
    <property type="match status" value="1"/>
</dbReference>
<keyword evidence="6" id="KW-1133">Transmembrane helix</keyword>
<dbReference type="GO" id="GO:0006790">
    <property type="term" value="P:sulfur compound metabolic process"/>
    <property type="evidence" value="ECO:0007669"/>
    <property type="project" value="TreeGrafter"/>
</dbReference>
<dbReference type="SUPFAM" id="SSF56524">
    <property type="entry name" value="Oxidoreductase molybdopterin-binding domain"/>
    <property type="match status" value="1"/>
</dbReference>